<sequence length="228" mass="25105">MHTFMDAKLMAKLLRQALAERGIDVSHAGCLELVARQFGLANWNILSARIEANAQPDSVPRHWTRAGRSLEKYRTGVDQAQSAAWIQSQPQTNQQTTESDFCTLMQSFGAASYRGKKLRLSAELKSVDVAGGLTIWLRVDGPAGSIRFENLESFSQDGPISSNTDWVGREIVLEVPEEALSVHYGFYLKGRGKGLARAMVLEEVPSTTPLSAGKGRRLDGPTNLRFDL</sequence>
<reference evidence="3 4" key="1">
    <citation type="submission" date="2016-10" db="EMBL/GenBank/DDBJ databases">
        <authorList>
            <person name="de Groot N.N."/>
        </authorList>
    </citation>
    <scope>NUCLEOTIDE SEQUENCE [LARGE SCALE GENOMIC DNA]</scope>
    <source>
        <strain evidence="3 4">IPL20</strain>
    </source>
</reference>
<feature type="region of interest" description="Disordered" evidence="1">
    <location>
        <begin position="209"/>
        <end position="228"/>
    </location>
</feature>
<name>A0A1I7NEN3_9HYPH</name>
<dbReference type="OrthoDB" id="9803104at2"/>
<evidence type="ECO:0000259" key="2">
    <source>
        <dbReference type="Pfam" id="PF20066"/>
    </source>
</evidence>
<protein>
    <recommendedName>
        <fullName evidence="2">Glyoxalase-related protein domain-containing protein</fullName>
    </recommendedName>
</protein>
<dbReference type="Proteomes" id="UP000199074">
    <property type="component" value="Unassembled WGS sequence"/>
</dbReference>
<feature type="domain" description="Glyoxalase-related protein" evidence="2">
    <location>
        <begin position="3"/>
        <end position="59"/>
    </location>
</feature>
<dbReference type="AlphaFoldDB" id="A0A1I7NEN3"/>
<evidence type="ECO:0000313" key="4">
    <source>
        <dbReference type="Proteomes" id="UP000199074"/>
    </source>
</evidence>
<dbReference type="Gene3D" id="2.60.120.260">
    <property type="entry name" value="Galactose-binding domain-like"/>
    <property type="match status" value="1"/>
</dbReference>
<evidence type="ECO:0000313" key="3">
    <source>
        <dbReference type="EMBL" id="SFV33043.1"/>
    </source>
</evidence>
<gene>
    <name evidence="3" type="ORF">SAMN05216456_1863</name>
</gene>
<evidence type="ECO:0000256" key="1">
    <source>
        <dbReference type="SAM" id="MobiDB-lite"/>
    </source>
</evidence>
<accession>A0A1I7NEN3</accession>
<dbReference type="InterPro" id="IPR045517">
    <property type="entry name" value="Glyoxalase_8"/>
</dbReference>
<dbReference type="EMBL" id="FPCK01000001">
    <property type="protein sequence ID" value="SFV33043.1"/>
    <property type="molecule type" value="Genomic_DNA"/>
</dbReference>
<proteinExistence type="predicted"/>
<dbReference type="STRING" id="429728.SAMN05216456_1863"/>
<keyword evidence="4" id="KW-1185">Reference proteome</keyword>
<organism evidence="3 4">
    <name type="scientific">Devosia crocina</name>
    <dbReference type="NCBI Taxonomy" id="429728"/>
    <lineage>
        <taxon>Bacteria</taxon>
        <taxon>Pseudomonadati</taxon>
        <taxon>Pseudomonadota</taxon>
        <taxon>Alphaproteobacteria</taxon>
        <taxon>Hyphomicrobiales</taxon>
        <taxon>Devosiaceae</taxon>
        <taxon>Devosia</taxon>
    </lineage>
</organism>
<dbReference type="Pfam" id="PF20066">
    <property type="entry name" value="Glyoxalase_8"/>
    <property type="match status" value="1"/>
</dbReference>